<evidence type="ECO:0000256" key="1">
    <source>
        <dbReference type="PROSITE-ProRule" id="PRU00023"/>
    </source>
</evidence>
<dbReference type="Proteomes" id="UP001642409">
    <property type="component" value="Unassembled WGS sequence"/>
</dbReference>
<dbReference type="SMART" id="SM00248">
    <property type="entry name" value="ANK"/>
    <property type="match status" value="3"/>
</dbReference>
<evidence type="ECO:0000313" key="5">
    <source>
        <dbReference type="EMBL" id="CAL6106608.1"/>
    </source>
</evidence>
<dbReference type="PROSITE" id="PS50297">
    <property type="entry name" value="ANK_REP_REGION"/>
    <property type="match status" value="1"/>
</dbReference>
<comment type="caution">
    <text evidence="2">The sequence shown here is derived from an EMBL/GenBank/DDBJ whole genome shotgun (WGS) entry which is preliminary data.</text>
</comment>
<dbReference type="Gene3D" id="1.25.40.20">
    <property type="entry name" value="Ankyrin repeat-containing domain"/>
    <property type="match status" value="1"/>
</dbReference>
<dbReference type="EMBL" id="CATOUU010000440">
    <property type="protein sequence ID" value="CAI9929602.1"/>
    <property type="molecule type" value="Genomic_DNA"/>
</dbReference>
<reference evidence="4 6" key="2">
    <citation type="submission" date="2024-07" db="EMBL/GenBank/DDBJ databases">
        <authorList>
            <person name="Akdeniz Z."/>
        </authorList>
    </citation>
    <scope>NUCLEOTIDE SEQUENCE [LARGE SCALE GENOMIC DNA]</scope>
</reference>
<dbReference type="EMBL" id="CAXDID020000029">
    <property type="protein sequence ID" value="CAL5992718.1"/>
    <property type="molecule type" value="Genomic_DNA"/>
</dbReference>
<keyword evidence="6" id="KW-1185">Reference proteome</keyword>
<keyword evidence="1" id="KW-0040">ANK repeat</keyword>
<sequence length="224" mass="26253">MDRWFQAAQSGNYQFICENKETYVRKQDSLFKNKTALMYAAKYNHLQIIEELLEAENGIQSDNGWTALHYAVSCGNIEAVKLLYVKEKCCRNQKQQTAFDLALLKNQVDIISIIQKFDLQDSGDGITTVMGTHDMYTISDDDQQIREIITVKKQNQILYEKIQTYEQENRIYKGIIENMTEPKQRQFRSNITMEGIEKDIQQVRQKIYNVTSIFKQVMFELEGM</sequence>
<dbReference type="Pfam" id="PF12796">
    <property type="entry name" value="Ank_2"/>
    <property type="match status" value="1"/>
</dbReference>
<evidence type="ECO:0000313" key="6">
    <source>
        <dbReference type="Proteomes" id="UP001642409"/>
    </source>
</evidence>
<dbReference type="PANTHER" id="PTHR24120">
    <property type="entry name" value="GH07239P"/>
    <property type="match status" value="1"/>
</dbReference>
<evidence type="ECO:0000313" key="2">
    <source>
        <dbReference type="EMBL" id="CAI9929602.1"/>
    </source>
</evidence>
<proteinExistence type="predicted"/>
<evidence type="ECO:0000313" key="3">
    <source>
        <dbReference type="EMBL" id="CAI9942693.1"/>
    </source>
</evidence>
<dbReference type="EMBL" id="CATOUU010000704">
    <property type="protein sequence ID" value="CAI9942693.1"/>
    <property type="molecule type" value="Genomic_DNA"/>
</dbReference>
<evidence type="ECO:0000313" key="4">
    <source>
        <dbReference type="EMBL" id="CAL5992718.1"/>
    </source>
</evidence>
<dbReference type="AlphaFoldDB" id="A0AA86NZJ8"/>
<dbReference type="SUPFAM" id="SSF48403">
    <property type="entry name" value="Ankyrin repeat"/>
    <property type="match status" value="1"/>
</dbReference>
<dbReference type="EMBL" id="CAXDID020000613">
    <property type="protein sequence ID" value="CAL6106608.1"/>
    <property type="molecule type" value="Genomic_DNA"/>
</dbReference>
<accession>A0AA86NZJ8</accession>
<dbReference type="PROSITE" id="PS50088">
    <property type="entry name" value="ANK_REPEAT"/>
    <property type="match status" value="1"/>
</dbReference>
<reference evidence="2" key="1">
    <citation type="submission" date="2023-06" db="EMBL/GenBank/DDBJ databases">
        <authorList>
            <person name="Kurt Z."/>
        </authorList>
    </citation>
    <scope>NUCLEOTIDE SEQUENCE</scope>
</reference>
<protein>
    <submittedName>
        <fullName evidence="2">Ankyrin repeat-containing protein</fullName>
    </submittedName>
    <submittedName>
        <fullName evidence="4">Ankyrin_repeat-containing protein</fullName>
    </submittedName>
</protein>
<gene>
    <name evidence="4" type="ORF">HINF_LOCUS12716</name>
    <name evidence="2" type="ORF">HINF_LOCUS17247</name>
    <name evidence="3" type="ORF">HINF_LOCUS30338</name>
    <name evidence="5" type="ORF">HINF_LOCUS73824</name>
</gene>
<dbReference type="InterPro" id="IPR036770">
    <property type="entry name" value="Ankyrin_rpt-contain_sf"/>
</dbReference>
<feature type="repeat" description="ANK" evidence="1">
    <location>
        <begin position="63"/>
        <end position="83"/>
    </location>
</feature>
<dbReference type="PANTHER" id="PTHR24120:SF4">
    <property type="entry name" value="GH07239P"/>
    <property type="match status" value="1"/>
</dbReference>
<organism evidence="2">
    <name type="scientific">Hexamita inflata</name>
    <dbReference type="NCBI Taxonomy" id="28002"/>
    <lineage>
        <taxon>Eukaryota</taxon>
        <taxon>Metamonada</taxon>
        <taxon>Diplomonadida</taxon>
        <taxon>Hexamitidae</taxon>
        <taxon>Hexamitinae</taxon>
        <taxon>Hexamita</taxon>
    </lineage>
</organism>
<name>A0AA86NZJ8_9EUKA</name>
<dbReference type="InterPro" id="IPR002110">
    <property type="entry name" value="Ankyrin_rpt"/>
</dbReference>